<dbReference type="PANTHER" id="PTHR30146">
    <property type="entry name" value="LACI-RELATED TRANSCRIPTIONAL REPRESSOR"/>
    <property type="match status" value="1"/>
</dbReference>
<feature type="domain" description="HTH lacI-type" evidence="5">
    <location>
        <begin position="25"/>
        <end position="79"/>
    </location>
</feature>
<name>A0ABW0GP44_9MICO</name>
<dbReference type="Gene3D" id="3.40.50.2300">
    <property type="match status" value="2"/>
</dbReference>
<dbReference type="PROSITE" id="PS50932">
    <property type="entry name" value="HTH_LACI_2"/>
    <property type="match status" value="1"/>
</dbReference>
<evidence type="ECO:0000313" key="6">
    <source>
        <dbReference type="EMBL" id="MFC5381389.1"/>
    </source>
</evidence>
<organism evidence="6 7">
    <name type="scientific">Aquipuribacter nitratireducens</name>
    <dbReference type="NCBI Taxonomy" id="650104"/>
    <lineage>
        <taxon>Bacteria</taxon>
        <taxon>Bacillati</taxon>
        <taxon>Actinomycetota</taxon>
        <taxon>Actinomycetes</taxon>
        <taxon>Micrococcales</taxon>
        <taxon>Intrasporangiaceae</taxon>
        <taxon>Aquipuribacter</taxon>
    </lineage>
</organism>
<dbReference type="InterPro" id="IPR010982">
    <property type="entry name" value="Lambda_DNA-bd_dom_sf"/>
</dbReference>
<keyword evidence="3" id="KW-0804">Transcription</keyword>
<dbReference type="InterPro" id="IPR028082">
    <property type="entry name" value="Peripla_BP_I"/>
</dbReference>
<dbReference type="SUPFAM" id="SSF53822">
    <property type="entry name" value="Periplasmic binding protein-like I"/>
    <property type="match status" value="1"/>
</dbReference>
<evidence type="ECO:0000313" key="7">
    <source>
        <dbReference type="Proteomes" id="UP001596122"/>
    </source>
</evidence>
<reference evidence="7" key="1">
    <citation type="journal article" date="2019" name="Int. J. Syst. Evol. Microbiol.">
        <title>The Global Catalogue of Microorganisms (GCM) 10K type strain sequencing project: providing services to taxonomists for standard genome sequencing and annotation.</title>
        <authorList>
            <consortium name="The Broad Institute Genomics Platform"/>
            <consortium name="The Broad Institute Genome Sequencing Center for Infectious Disease"/>
            <person name="Wu L."/>
            <person name="Ma J."/>
        </authorList>
    </citation>
    <scope>NUCLEOTIDE SEQUENCE [LARGE SCALE GENOMIC DNA]</scope>
    <source>
        <strain evidence="7">CCUG 43114</strain>
    </source>
</reference>
<keyword evidence="7" id="KW-1185">Reference proteome</keyword>
<evidence type="ECO:0000256" key="1">
    <source>
        <dbReference type="ARBA" id="ARBA00023015"/>
    </source>
</evidence>
<dbReference type="Proteomes" id="UP001596122">
    <property type="component" value="Unassembled WGS sequence"/>
</dbReference>
<keyword evidence="2 6" id="KW-0238">DNA-binding</keyword>
<dbReference type="PANTHER" id="PTHR30146:SF109">
    <property type="entry name" value="HTH-TYPE TRANSCRIPTIONAL REGULATOR GALS"/>
    <property type="match status" value="1"/>
</dbReference>
<sequence length="354" mass="36667">MTDETATTPPHQRSLTAATATGSAPTLETVAARAGVSRQTVSNALHRPDRLAAATREKVLQAVRETGYRPSVAARQLATRRAQAVAVRADRPQDGISGLVLDAFFHGLAEAGQRLDQRVVLYAQQPDEETELAVVEDVIGSGAADAVVLTATNVHDGRPARLAQLGLTFCAFGRPWNVEEPPHDWVDVDGAAGTEAAVEWLAARGARRIGFLGWPDDGATGADRRAGWLAGLVAAGSPERVEAACENDTDAAQACTAALLDRPDAPDALVCASDTLALGAHRAAAAAGRALTVVGFDATPVTAALGMASVAQPVREAAHACLDLLVPRLRGEQPTPRGVLLAPTLAVPPGLSRA</sequence>
<dbReference type="Pfam" id="PF00356">
    <property type="entry name" value="LacI"/>
    <property type="match status" value="1"/>
</dbReference>
<dbReference type="EMBL" id="JBHSLD010000009">
    <property type="protein sequence ID" value="MFC5381389.1"/>
    <property type="molecule type" value="Genomic_DNA"/>
</dbReference>
<gene>
    <name evidence="6" type="ORF">ACFPJ6_11345</name>
</gene>
<feature type="region of interest" description="Disordered" evidence="4">
    <location>
        <begin position="1"/>
        <end position="22"/>
    </location>
</feature>
<evidence type="ECO:0000256" key="2">
    <source>
        <dbReference type="ARBA" id="ARBA00023125"/>
    </source>
</evidence>
<dbReference type="GO" id="GO:0003677">
    <property type="term" value="F:DNA binding"/>
    <property type="evidence" value="ECO:0007669"/>
    <property type="project" value="UniProtKB-KW"/>
</dbReference>
<dbReference type="Pfam" id="PF13377">
    <property type="entry name" value="Peripla_BP_3"/>
    <property type="match status" value="1"/>
</dbReference>
<dbReference type="RefSeq" id="WP_340269278.1">
    <property type="nucleotide sequence ID" value="NZ_JBBEOG010000004.1"/>
</dbReference>
<evidence type="ECO:0000259" key="5">
    <source>
        <dbReference type="PROSITE" id="PS50932"/>
    </source>
</evidence>
<dbReference type="SUPFAM" id="SSF47413">
    <property type="entry name" value="lambda repressor-like DNA-binding domains"/>
    <property type="match status" value="1"/>
</dbReference>
<dbReference type="InterPro" id="IPR000843">
    <property type="entry name" value="HTH_LacI"/>
</dbReference>
<evidence type="ECO:0000256" key="3">
    <source>
        <dbReference type="ARBA" id="ARBA00023163"/>
    </source>
</evidence>
<dbReference type="InterPro" id="IPR046335">
    <property type="entry name" value="LacI/GalR-like_sensor"/>
</dbReference>
<keyword evidence="1" id="KW-0805">Transcription regulation</keyword>
<dbReference type="CDD" id="cd01392">
    <property type="entry name" value="HTH_LacI"/>
    <property type="match status" value="1"/>
</dbReference>
<evidence type="ECO:0000256" key="4">
    <source>
        <dbReference type="SAM" id="MobiDB-lite"/>
    </source>
</evidence>
<comment type="caution">
    <text evidence="6">The sequence shown here is derived from an EMBL/GenBank/DDBJ whole genome shotgun (WGS) entry which is preliminary data.</text>
</comment>
<dbReference type="Gene3D" id="1.10.260.40">
    <property type="entry name" value="lambda repressor-like DNA-binding domains"/>
    <property type="match status" value="1"/>
</dbReference>
<proteinExistence type="predicted"/>
<dbReference type="SMART" id="SM00354">
    <property type="entry name" value="HTH_LACI"/>
    <property type="match status" value="1"/>
</dbReference>
<accession>A0ABW0GP44</accession>
<protein>
    <submittedName>
        <fullName evidence="6">LacI family DNA-binding transcriptional regulator</fullName>
    </submittedName>
</protein>